<sequence length="349" mass="39589">MSRDANENLTTPRLAMPPQTHTTDGQPRLVGVEIELGGLTLEQTAILLIDHLGGELSASGDYEATIRGDSAGDWRVELDFELLKELGRRERGREAAEAPLESLVKDGVEQMLKLVAEPVVPVEIVSPPLPFERLKDFQALIVRLREAGAQGTGENPIYAFGLHLNPQPPALDTRTLLATFKAFLCLADWLRKRAKIDITRRLTLFAEPFAKDYVRQVIAPDYWPDQAAFIEDYLSANPTRNRELDMLPLFAHLDDDRVRERVSDTRVQARPTFHYRLPNCEIDQPDWSLHHAWNDWVEVERLAAEPKRLDAICRAYHDRLEQPLGGLLNPGQDDWAQVAEQWLSTNRAL</sequence>
<dbReference type="HOGENOM" id="CLU_888185_0_0_6"/>
<dbReference type="Pfam" id="PF12224">
    <property type="entry name" value="Amidoligase_2"/>
    <property type="match status" value="1"/>
</dbReference>
<evidence type="ECO:0000256" key="1">
    <source>
        <dbReference type="SAM" id="MobiDB-lite"/>
    </source>
</evidence>
<dbReference type="eggNOG" id="ENOG502Z8DX">
    <property type="taxonomic scope" value="Bacteria"/>
</dbReference>
<evidence type="ECO:0000313" key="2">
    <source>
        <dbReference type="EMBL" id="EIC22110.1"/>
    </source>
</evidence>
<keyword evidence="3" id="KW-1185">Reference proteome</keyword>
<dbReference type="Proteomes" id="UP000002964">
    <property type="component" value="Unassembled WGS sequence"/>
</dbReference>
<dbReference type="AlphaFoldDB" id="H8YZI3"/>
<dbReference type="InterPro" id="IPR022025">
    <property type="entry name" value="Amidoligase_2"/>
</dbReference>
<dbReference type="STRING" id="631362.Thi970DRAFT_02358"/>
<proteinExistence type="predicted"/>
<dbReference type="EMBL" id="JH603169">
    <property type="protein sequence ID" value="EIC22110.1"/>
    <property type="molecule type" value="Genomic_DNA"/>
</dbReference>
<dbReference type="RefSeq" id="WP_009148694.1">
    <property type="nucleotide sequence ID" value="NZ_CP121471.1"/>
</dbReference>
<dbReference type="GO" id="GO:0016874">
    <property type="term" value="F:ligase activity"/>
    <property type="evidence" value="ECO:0007669"/>
    <property type="project" value="UniProtKB-KW"/>
</dbReference>
<reference evidence="3" key="1">
    <citation type="submission" date="2011-06" db="EMBL/GenBank/DDBJ databases">
        <authorList>
            <consortium name="US DOE Joint Genome Institute (JGI-PGF)"/>
            <person name="Lucas S."/>
            <person name="Han J."/>
            <person name="Lapidus A."/>
            <person name="Cheng J.-F."/>
            <person name="Goodwin L."/>
            <person name="Pitluck S."/>
            <person name="Peters L."/>
            <person name="Land M.L."/>
            <person name="Hauser L."/>
            <person name="Vogl K."/>
            <person name="Liu Z."/>
            <person name="Overmann J."/>
            <person name="Frigaard N.-U."/>
            <person name="Bryant D.A."/>
            <person name="Woyke T.J."/>
        </authorList>
    </citation>
    <scope>NUCLEOTIDE SEQUENCE [LARGE SCALE GENOMIC DNA]</scope>
    <source>
        <strain evidence="3">970</strain>
    </source>
</reference>
<evidence type="ECO:0000313" key="3">
    <source>
        <dbReference type="Proteomes" id="UP000002964"/>
    </source>
</evidence>
<gene>
    <name evidence="2" type="ORF">Thi970DRAFT_02358</name>
</gene>
<reference evidence="2 3" key="2">
    <citation type="submission" date="2011-11" db="EMBL/GenBank/DDBJ databases">
        <authorList>
            <consortium name="US DOE Joint Genome Institute"/>
            <person name="Lucas S."/>
            <person name="Han J."/>
            <person name="Lapidus A."/>
            <person name="Cheng J.-F."/>
            <person name="Goodwin L."/>
            <person name="Pitluck S."/>
            <person name="Peters L."/>
            <person name="Ovchinnikova G."/>
            <person name="Zhang X."/>
            <person name="Detter J.C."/>
            <person name="Han C."/>
            <person name="Tapia R."/>
            <person name="Land M."/>
            <person name="Hauser L."/>
            <person name="Kyrpides N."/>
            <person name="Ivanova N."/>
            <person name="Pagani I."/>
            <person name="Vogl K."/>
            <person name="Liu Z."/>
            <person name="Overmann J."/>
            <person name="Frigaard N.-U."/>
            <person name="Bryant D."/>
            <person name="Woyke T."/>
        </authorList>
    </citation>
    <scope>NUCLEOTIDE SEQUENCE [LARGE SCALE GENOMIC DNA]</scope>
    <source>
        <strain evidence="2 3">970</strain>
    </source>
</reference>
<feature type="region of interest" description="Disordered" evidence="1">
    <location>
        <begin position="1"/>
        <end position="24"/>
    </location>
</feature>
<name>H8YZI3_9GAMM</name>
<keyword evidence="2" id="KW-0436">Ligase</keyword>
<protein>
    <submittedName>
        <fullName evidence="2">Putative amidoligase enzyme</fullName>
    </submittedName>
</protein>
<organism evidence="2 3">
    <name type="scientific">Thiorhodovibrio frisius</name>
    <dbReference type="NCBI Taxonomy" id="631362"/>
    <lineage>
        <taxon>Bacteria</taxon>
        <taxon>Pseudomonadati</taxon>
        <taxon>Pseudomonadota</taxon>
        <taxon>Gammaproteobacteria</taxon>
        <taxon>Chromatiales</taxon>
        <taxon>Chromatiaceae</taxon>
        <taxon>Thiorhodovibrio</taxon>
    </lineage>
</organism>
<accession>H8YZI3</accession>